<organism evidence="1 2">
    <name type="scientific">Pontibacter oryzae</name>
    <dbReference type="NCBI Taxonomy" id="2304593"/>
    <lineage>
        <taxon>Bacteria</taxon>
        <taxon>Pseudomonadati</taxon>
        <taxon>Bacteroidota</taxon>
        <taxon>Cytophagia</taxon>
        <taxon>Cytophagales</taxon>
        <taxon>Hymenobacteraceae</taxon>
        <taxon>Pontibacter</taxon>
    </lineage>
</organism>
<evidence type="ECO:0000313" key="1">
    <source>
        <dbReference type="EMBL" id="RIJ43055.1"/>
    </source>
</evidence>
<keyword evidence="2" id="KW-1185">Reference proteome</keyword>
<sequence length="84" mass="9931">MNLSKFNKKPLEQRADIIVRHGVYLAVRYRSQFVIRLYCVGPYFAEVWYEPRRDRFVLVRILNEAVGLKPYLEMVDISEVLPAA</sequence>
<gene>
    <name evidence="1" type="ORF">D1627_04260</name>
</gene>
<accession>A0A399SMM1</accession>
<dbReference type="EMBL" id="QWGE01000001">
    <property type="protein sequence ID" value="RIJ43055.1"/>
    <property type="molecule type" value="Genomic_DNA"/>
</dbReference>
<dbReference type="RefSeq" id="WP_119430935.1">
    <property type="nucleotide sequence ID" value="NZ_QWGE01000001.1"/>
</dbReference>
<dbReference type="Proteomes" id="UP000266005">
    <property type="component" value="Unassembled WGS sequence"/>
</dbReference>
<reference evidence="2" key="1">
    <citation type="submission" date="2018-08" db="EMBL/GenBank/DDBJ databases">
        <title>Mucilaginibacter sp. MYSH2.</title>
        <authorList>
            <person name="Seo T."/>
        </authorList>
    </citation>
    <scope>NUCLEOTIDE SEQUENCE [LARGE SCALE GENOMIC DNA]</scope>
    <source>
        <strain evidence="2">KIRAN</strain>
    </source>
</reference>
<evidence type="ECO:0000313" key="2">
    <source>
        <dbReference type="Proteomes" id="UP000266005"/>
    </source>
</evidence>
<name>A0A399SMM1_9BACT</name>
<dbReference type="AlphaFoldDB" id="A0A399SMM1"/>
<proteinExistence type="predicted"/>
<comment type="caution">
    <text evidence="1">The sequence shown here is derived from an EMBL/GenBank/DDBJ whole genome shotgun (WGS) entry which is preliminary data.</text>
</comment>
<protein>
    <submittedName>
        <fullName evidence="1">Uncharacterized protein</fullName>
    </submittedName>
</protein>
<dbReference type="OrthoDB" id="853359at2"/>